<reference evidence="3" key="1">
    <citation type="journal article" date="2019" name="Int. J. Syst. Evol. Microbiol.">
        <title>The Global Catalogue of Microorganisms (GCM) 10K type strain sequencing project: providing services to taxonomists for standard genome sequencing and annotation.</title>
        <authorList>
            <consortium name="The Broad Institute Genomics Platform"/>
            <consortium name="The Broad Institute Genome Sequencing Center for Infectious Disease"/>
            <person name="Wu L."/>
            <person name="Ma J."/>
        </authorList>
    </citation>
    <scope>NUCLEOTIDE SEQUENCE [LARGE SCALE GENOMIC DNA]</scope>
    <source>
        <strain evidence="3">CGMCC 1.15399</strain>
    </source>
</reference>
<feature type="region of interest" description="Disordered" evidence="1">
    <location>
        <begin position="125"/>
        <end position="162"/>
    </location>
</feature>
<proteinExistence type="predicted"/>
<dbReference type="RefSeq" id="WP_219532173.1">
    <property type="nucleotide sequence ID" value="NZ_JAHKRM010000013.1"/>
</dbReference>
<protein>
    <recommendedName>
        <fullName evidence="4">Glycosyl transferase family 28 C-terminal domain-containing protein</fullName>
    </recommendedName>
</protein>
<evidence type="ECO:0000256" key="1">
    <source>
        <dbReference type="SAM" id="MobiDB-lite"/>
    </source>
</evidence>
<evidence type="ECO:0000313" key="2">
    <source>
        <dbReference type="EMBL" id="MFD1545241.1"/>
    </source>
</evidence>
<dbReference type="Proteomes" id="UP001597097">
    <property type="component" value="Unassembled WGS sequence"/>
</dbReference>
<accession>A0ABW4GQY3</accession>
<dbReference type="EMBL" id="JBHUCM010000047">
    <property type="protein sequence ID" value="MFD1545241.1"/>
    <property type="molecule type" value="Genomic_DNA"/>
</dbReference>
<keyword evidence="3" id="KW-1185">Reference proteome</keyword>
<sequence length="279" mass="29635">MIVCYARGGGLGHLTRVGAYLHTVHPGAAATILTEWPGDPAALSRADEIVVDAFPAGLDGELDAAGVPPGVRVVHLARLLRWDAYRPLIPDRPLRFAQTWLAEPVSGPHLAYLRSVSDRIAPLALRDPPGPPAIAPGDLPGRPPATASPGRASVTAPEDPPGPWGVTAPGDWLIVHSGPSEEILELVAYARESAALEGLSPRLVLVSPAAPPGLPAEVAHLAVRPAWPLFATAGRIVSAAGFNVVRQAAPYRHKHRMVPFPRRFDDQFTRAARARRETT</sequence>
<comment type="caution">
    <text evidence="2">The sequence shown here is derived from an EMBL/GenBank/DDBJ whole genome shotgun (WGS) entry which is preliminary data.</text>
</comment>
<gene>
    <name evidence="2" type="ORF">ACFSJ0_49945</name>
</gene>
<organism evidence="2 3">
    <name type="scientific">Nonomuraea guangzhouensis</name>
    <dbReference type="NCBI Taxonomy" id="1291555"/>
    <lineage>
        <taxon>Bacteria</taxon>
        <taxon>Bacillati</taxon>
        <taxon>Actinomycetota</taxon>
        <taxon>Actinomycetes</taxon>
        <taxon>Streptosporangiales</taxon>
        <taxon>Streptosporangiaceae</taxon>
        <taxon>Nonomuraea</taxon>
    </lineage>
</organism>
<evidence type="ECO:0000313" key="3">
    <source>
        <dbReference type="Proteomes" id="UP001597097"/>
    </source>
</evidence>
<evidence type="ECO:0008006" key="4">
    <source>
        <dbReference type="Google" id="ProtNLM"/>
    </source>
</evidence>
<name>A0ABW4GQY3_9ACTN</name>